<proteinExistence type="predicted"/>
<accession>A0ABY5W2X0</accession>
<dbReference type="InterPro" id="IPR025394">
    <property type="entry name" value="DUF4127"/>
</dbReference>
<dbReference type="SUPFAM" id="SSF49785">
    <property type="entry name" value="Galactose-binding domain-like"/>
    <property type="match status" value="1"/>
</dbReference>
<dbReference type="Gene3D" id="2.60.120.260">
    <property type="entry name" value="Galactose-binding domain-like"/>
    <property type="match status" value="1"/>
</dbReference>
<dbReference type="Pfam" id="PF22633">
    <property type="entry name" value="F5_F8_type_C_2"/>
    <property type="match status" value="1"/>
</dbReference>
<reference evidence="3" key="1">
    <citation type="submission" date="2021-04" db="EMBL/GenBank/DDBJ databases">
        <authorList>
            <person name="Hartkoorn R.C."/>
            <person name="Beaudoing E."/>
            <person name="Hot D."/>
        </authorList>
    </citation>
    <scope>NUCLEOTIDE SEQUENCE</scope>
    <source>
        <strain evidence="3">NRRL B-16292</strain>
    </source>
</reference>
<evidence type="ECO:0000259" key="2">
    <source>
        <dbReference type="PROSITE" id="PS50022"/>
    </source>
</evidence>
<organism evidence="3 4">
    <name type="scientific">Dactylosporangium fulvum</name>
    <dbReference type="NCBI Taxonomy" id="53359"/>
    <lineage>
        <taxon>Bacteria</taxon>
        <taxon>Bacillati</taxon>
        <taxon>Actinomycetota</taxon>
        <taxon>Actinomycetes</taxon>
        <taxon>Micromonosporales</taxon>
        <taxon>Micromonosporaceae</taxon>
        <taxon>Dactylosporangium</taxon>
    </lineage>
</organism>
<protein>
    <submittedName>
        <fullName evidence="3">DUF4127 family protein</fullName>
    </submittedName>
</protein>
<dbReference type="Proteomes" id="UP001059617">
    <property type="component" value="Chromosome"/>
</dbReference>
<keyword evidence="1" id="KW-0732">Signal</keyword>
<sequence length="805" mass="87685">MRRYIKRVVLAALPAVLIAATFAAPPAAAGGGPVDSFGQLAVVPLDDRPFTWYTPTAIAEAGGHTAIMPPKELLGQYFTRGDGDAVGQWWRKNARSVDGSVVAVPMLAYGGLVASRSCDTDLATARRRLQVLDDVKRANPRQPVYAFDVIMRLTIEPTSGYPGQYSGAIRRWSVLMDQVENLGREDLRAQYEQEAAGIPTQIRQDYLCARARNHQINQEMIKRVAAGAVDYLVLGQDDASEFGPHRPEKEALAALTRRLGVSDRVKIYPGADVLGALLVAKHVTERQKATPTVKVEWSRTPGESWVAPYQDLPYATLVDEYVRTVHGSVVNNKDADILLMANTAGGGSLEPFADRVHEAVAEGRLVAIGDDAVAGKVDTELRDLLAPRIRIGELAGWSGWNIGLSIAQAAVRYAVLQPPSKARGWGSGQAGHKRSAVLLRAATAHTALLLHEHVHTDLYRNQVLPNVKAFAEQNGDDPQHITKVLPQANALAVKELRPLADELFATEFAGVPLRLGTDGRRDQIAVVHRNDGWAMGLAWSRYQEMGAYPRLTLSTSAADRTSAASLAAVPYRTVVKPESTIQASITAVLRNDTADPVVATVTAEVPAGWGAPKPVRVVLTPFQVRRIPLAVTVDKLAPETTATVTVKTEHTTMDGRRYTVSTPAYVTAVWRNLALAANGATVTASGYWQQYQPDRVIDGNRVSAGSRWITEVGDRHWIEVRFPRAEPLDTVTLYQYSGYVLTGYDILAEVDGTWRTVAEIRGNQDATTQHSFASVTATAVRLDISATRDKRARLYELEVIHRSGA</sequence>
<dbReference type="InterPro" id="IPR000421">
    <property type="entry name" value="FA58C"/>
</dbReference>
<name>A0ABY5W2X0_9ACTN</name>
<dbReference type="InterPro" id="IPR008979">
    <property type="entry name" value="Galactose-bd-like_sf"/>
</dbReference>
<keyword evidence="4" id="KW-1185">Reference proteome</keyword>
<reference evidence="3" key="2">
    <citation type="submission" date="2022-09" db="EMBL/GenBank/DDBJ databases">
        <title>Biosynthetic gene clusters of Dactylosporangioum fulvum.</title>
        <authorList>
            <person name="Caradec T."/>
        </authorList>
    </citation>
    <scope>NUCLEOTIDE SEQUENCE</scope>
    <source>
        <strain evidence="3">NRRL B-16292</strain>
    </source>
</reference>
<dbReference type="EMBL" id="CP073720">
    <property type="protein sequence ID" value="UWP84397.1"/>
    <property type="molecule type" value="Genomic_DNA"/>
</dbReference>
<dbReference type="PROSITE" id="PS50022">
    <property type="entry name" value="FA58C_3"/>
    <property type="match status" value="1"/>
</dbReference>
<feature type="domain" description="F5/8 type C" evidence="2">
    <location>
        <begin position="668"/>
        <end position="802"/>
    </location>
</feature>
<feature type="chain" id="PRO_5045583102" evidence="1">
    <location>
        <begin position="30"/>
        <end position="805"/>
    </location>
</feature>
<dbReference type="RefSeq" id="WP_259862237.1">
    <property type="nucleotide sequence ID" value="NZ_BAAAST010000005.1"/>
</dbReference>
<evidence type="ECO:0000256" key="1">
    <source>
        <dbReference type="SAM" id="SignalP"/>
    </source>
</evidence>
<dbReference type="Pfam" id="PF13552">
    <property type="entry name" value="DUF4127"/>
    <property type="match status" value="1"/>
</dbReference>
<evidence type="ECO:0000313" key="3">
    <source>
        <dbReference type="EMBL" id="UWP84397.1"/>
    </source>
</evidence>
<evidence type="ECO:0000313" key="4">
    <source>
        <dbReference type="Proteomes" id="UP001059617"/>
    </source>
</evidence>
<feature type="signal peptide" evidence="1">
    <location>
        <begin position="1"/>
        <end position="29"/>
    </location>
</feature>
<gene>
    <name evidence="3" type="ORF">Dfulv_09230</name>
</gene>